<feature type="transmembrane region" description="Helical" evidence="1">
    <location>
        <begin position="144"/>
        <end position="161"/>
    </location>
</feature>
<dbReference type="Proteomes" id="UP000619534">
    <property type="component" value="Unassembled WGS sequence"/>
</dbReference>
<dbReference type="RefSeq" id="WP_062444886.1">
    <property type="nucleotide sequence ID" value="NZ_BMCJ01000001.1"/>
</dbReference>
<gene>
    <name evidence="2" type="ORF">GCM10007216_04170</name>
</gene>
<dbReference type="EMBL" id="BMCJ01000001">
    <property type="protein sequence ID" value="GGC76820.1"/>
    <property type="molecule type" value="Genomic_DNA"/>
</dbReference>
<sequence length="164" mass="19847">MHIAITIWVIVASIRWGDWKNWERYYSTMLYIASANLLYQFFAQKYFILWEVQEELFLNQSMVVMLHTFVINPLAAFIFLSNFPDRFRKQIIHIIKWIIIFISVEWAGLNLGKITHSNGWNLGWSTFFVLVMLPMLVLHYKRKIWVLVVSVFFVLFYLYVFEYI</sequence>
<comment type="caution">
    <text evidence="2">The sequence shown here is derived from an EMBL/GenBank/DDBJ whole genome shotgun (WGS) entry which is preliminary data.</text>
</comment>
<keyword evidence="1" id="KW-0472">Membrane</keyword>
<accession>A0ABQ1NGS7</accession>
<feature type="transmembrane region" description="Helical" evidence="1">
    <location>
        <begin position="62"/>
        <end position="82"/>
    </location>
</feature>
<feature type="transmembrane region" description="Helical" evidence="1">
    <location>
        <begin position="94"/>
        <end position="112"/>
    </location>
</feature>
<evidence type="ECO:0000313" key="2">
    <source>
        <dbReference type="EMBL" id="GGC76820.1"/>
    </source>
</evidence>
<dbReference type="InterPro" id="IPR048147">
    <property type="entry name" value="CBO0543-like"/>
</dbReference>
<feature type="transmembrane region" description="Helical" evidence="1">
    <location>
        <begin position="25"/>
        <end position="42"/>
    </location>
</feature>
<name>A0ABQ1NGS7_9BACI</name>
<feature type="transmembrane region" description="Helical" evidence="1">
    <location>
        <begin position="118"/>
        <end position="137"/>
    </location>
</feature>
<reference evidence="3" key="1">
    <citation type="journal article" date="2019" name="Int. J. Syst. Evol. Microbiol.">
        <title>The Global Catalogue of Microorganisms (GCM) 10K type strain sequencing project: providing services to taxonomists for standard genome sequencing and annotation.</title>
        <authorList>
            <consortium name="The Broad Institute Genomics Platform"/>
            <consortium name="The Broad Institute Genome Sequencing Center for Infectious Disease"/>
            <person name="Wu L."/>
            <person name="Ma J."/>
        </authorList>
    </citation>
    <scope>NUCLEOTIDE SEQUENCE [LARGE SCALE GENOMIC DNA]</scope>
    <source>
        <strain evidence="3">CCM 7282</strain>
    </source>
</reference>
<keyword evidence="1" id="KW-0812">Transmembrane</keyword>
<evidence type="ECO:0000313" key="3">
    <source>
        <dbReference type="Proteomes" id="UP000619534"/>
    </source>
</evidence>
<protein>
    <submittedName>
        <fullName evidence="2">Uncharacterized protein</fullName>
    </submittedName>
</protein>
<dbReference type="NCBIfam" id="NF041644">
    <property type="entry name" value="CBO0543_fam"/>
    <property type="match status" value="1"/>
</dbReference>
<evidence type="ECO:0000256" key="1">
    <source>
        <dbReference type="SAM" id="Phobius"/>
    </source>
</evidence>
<organism evidence="2 3">
    <name type="scientific">Thalassobacillus devorans</name>
    <dbReference type="NCBI Taxonomy" id="279813"/>
    <lineage>
        <taxon>Bacteria</taxon>
        <taxon>Bacillati</taxon>
        <taxon>Bacillota</taxon>
        <taxon>Bacilli</taxon>
        <taxon>Bacillales</taxon>
        <taxon>Bacillaceae</taxon>
        <taxon>Thalassobacillus</taxon>
    </lineage>
</organism>
<keyword evidence="1" id="KW-1133">Transmembrane helix</keyword>
<keyword evidence="3" id="KW-1185">Reference proteome</keyword>
<proteinExistence type="predicted"/>